<keyword evidence="1" id="KW-0732">Signal</keyword>
<feature type="domain" description="Alkyl hydroperoxide reductase subunit C/ Thiol specific antioxidant" evidence="2">
    <location>
        <begin position="331"/>
        <end position="366"/>
    </location>
</feature>
<evidence type="ECO:0000313" key="3">
    <source>
        <dbReference type="EMBL" id="GBC98222.1"/>
    </source>
</evidence>
<dbReference type="InterPro" id="IPR036249">
    <property type="entry name" value="Thioredoxin-like_sf"/>
</dbReference>
<dbReference type="Proteomes" id="UP000236173">
    <property type="component" value="Unassembled WGS sequence"/>
</dbReference>
<dbReference type="Pfam" id="PF00578">
    <property type="entry name" value="AhpC-TSA"/>
    <property type="match status" value="1"/>
</dbReference>
<dbReference type="InterPro" id="IPR000866">
    <property type="entry name" value="AhpC/TSA"/>
</dbReference>
<gene>
    <name evidence="3" type="ORF">HRbin17_00721</name>
</gene>
<feature type="chain" id="PRO_5014145443" description="Alkyl hydroperoxide reductase subunit C/ Thiol specific antioxidant domain-containing protein" evidence="1">
    <location>
        <begin position="28"/>
        <end position="367"/>
    </location>
</feature>
<evidence type="ECO:0000313" key="4">
    <source>
        <dbReference type="Proteomes" id="UP000236173"/>
    </source>
</evidence>
<dbReference type="AlphaFoldDB" id="A0A2H5XAK5"/>
<sequence length="367" mass="40713">MMWSVRRLCGWLVAGLMALGGAQVSVAVGGAPSPLKRGMELSYAGQAKLQVGEHSLTATVQMTDLVTEVKEGERTVVASLRVFAPQIEGQNIPPEAALRFLDITIAGEESATGFEQIRAEVPPFPFAMNFTHILPIYFVPSQRLARGKAWTARERVLIQPETDGEVQYAVKGKEKTEGSECFVVTRTLPKPLPVPGAQGAQIVKIADTLWVDAQTGIVRRLQREGALQIREGQILVTTLQLVLKSQKVLDELALTQRLKELEAIKAIQQKVGPSIFRQPSKEALDAVEQAINEFLQKFKDSPYRIHLETWQRVVQIVRKQVERQQQQGSLIGQPAPDFELPTVDRKSTVKLSALKGKVIVLNFFAHW</sequence>
<accession>A0A2H5XAK5</accession>
<dbReference type="GO" id="GO:0016209">
    <property type="term" value="F:antioxidant activity"/>
    <property type="evidence" value="ECO:0007669"/>
    <property type="project" value="InterPro"/>
</dbReference>
<protein>
    <recommendedName>
        <fullName evidence="2">Alkyl hydroperoxide reductase subunit C/ Thiol specific antioxidant domain-containing protein</fullName>
    </recommendedName>
</protein>
<dbReference type="Gene3D" id="3.40.30.10">
    <property type="entry name" value="Glutaredoxin"/>
    <property type="match status" value="1"/>
</dbReference>
<feature type="signal peptide" evidence="1">
    <location>
        <begin position="1"/>
        <end position="27"/>
    </location>
</feature>
<evidence type="ECO:0000256" key="1">
    <source>
        <dbReference type="SAM" id="SignalP"/>
    </source>
</evidence>
<name>A0A2H5XAK5_9BACT</name>
<reference evidence="4" key="1">
    <citation type="submission" date="2017-09" db="EMBL/GenBank/DDBJ databases">
        <title>Metaegenomics of thermophilic ammonia-oxidizing enrichment culture.</title>
        <authorList>
            <person name="Kato S."/>
            <person name="Suzuki K."/>
        </authorList>
    </citation>
    <scope>NUCLEOTIDE SEQUENCE [LARGE SCALE GENOMIC DNA]</scope>
</reference>
<comment type="caution">
    <text evidence="3">The sequence shown here is derived from an EMBL/GenBank/DDBJ whole genome shotgun (WGS) entry which is preliminary data.</text>
</comment>
<organism evidence="3 4">
    <name type="scientific">Candidatus Fervidibacter japonicus</name>
    <dbReference type="NCBI Taxonomy" id="2035412"/>
    <lineage>
        <taxon>Bacteria</taxon>
        <taxon>Candidatus Fervidibacterota</taxon>
        <taxon>Candidatus Fervidibacter</taxon>
    </lineage>
</organism>
<proteinExistence type="predicted"/>
<dbReference type="EMBL" id="BEHT01000007">
    <property type="protein sequence ID" value="GBC98222.1"/>
    <property type="molecule type" value="Genomic_DNA"/>
</dbReference>
<dbReference type="GO" id="GO:0016491">
    <property type="term" value="F:oxidoreductase activity"/>
    <property type="evidence" value="ECO:0007669"/>
    <property type="project" value="InterPro"/>
</dbReference>
<evidence type="ECO:0000259" key="2">
    <source>
        <dbReference type="Pfam" id="PF00578"/>
    </source>
</evidence>
<dbReference type="SUPFAM" id="SSF52833">
    <property type="entry name" value="Thioredoxin-like"/>
    <property type="match status" value="1"/>
</dbReference>